<proteinExistence type="predicted"/>
<protein>
    <submittedName>
        <fullName evidence="1">Uncharacterized protein</fullName>
    </submittedName>
</protein>
<keyword evidence="2" id="KW-1185">Reference proteome</keyword>
<dbReference type="AlphaFoldDB" id="A0A398BSD8"/>
<dbReference type="EMBL" id="QXXQ01000001">
    <property type="protein sequence ID" value="RID93352.1"/>
    <property type="molecule type" value="Genomic_DNA"/>
</dbReference>
<organism evidence="1 2">
    <name type="scientific">Gemmobacter lutimaris</name>
    <dbReference type="NCBI Taxonomy" id="2306023"/>
    <lineage>
        <taxon>Bacteria</taxon>
        <taxon>Pseudomonadati</taxon>
        <taxon>Pseudomonadota</taxon>
        <taxon>Alphaproteobacteria</taxon>
        <taxon>Rhodobacterales</taxon>
        <taxon>Paracoccaceae</taxon>
        <taxon>Gemmobacter</taxon>
    </lineage>
</organism>
<evidence type="ECO:0000313" key="1">
    <source>
        <dbReference type="EMBL" id="RID93352.1"/>
    </source>
</evidence>
<dbReference type="Proteomes" id="UP000266649">
    <property type="component" value="Unassembled WGS sequence"/>
</dbReference>
<evidence type="ECO:0000313" key="2">
    <source>
        <dbReference type="Proteomes" id="UP000266649"/>
    </source>
</evidence>
<accession>A0A398BSD8</accession>
<sequence length="164" mass="17170">MTAAGYYTLVHATTGATMLGSTAAGASAAGTVGIIAGTGGGIGAVAAFITAPATIVVAGVAAVGTGGFEVVCYFKDERITDYDEVLERLKLLEKSNPELVRFTYGGVNPKLSEVVLKTSEGEKRYKIKKLYIVNGMLMHRDWGRNTKIGQLAFIVAPPPESGKK</sequence>
<name>A0A398BSD8_9RHOB</name>
<gene>
    <name evidence="1" type="ORF">D2N39_00005</name>
</gene>
<reference evidence="1 2" key="1">
    <citation type="submission" date="2018-09" db="EMBL/GenBank/DDBJ databases">
        <title>Gemmobacter lutimaris sp. nov., a marine bacterium isolated from tidal flat.</title>
        <authorList>
            <person name="Lee D.W."/>
            <person name="Yoo Y."/>
            <person name="Kim J.-J."/>
            <person name="Kim B.S."/>
        </authorList>
    </citation>
    <scope>NUCLEOTIDE SEQUENCE [LARGE SCALE GENOMIC DNA]</scope>
    <source>
        <strain evidence="1 2">YJ-T1-11</strain>
    </source>
</reference>
<dbReference type="RefSeq" id="WP_119132675.1">
    <property type="nucleotide sequence ID" value="NZ_QXXQ01000001.1"/>
</dbReference>
<comment type="caution">
    <text evidence="1">The sequence shown here is derived from an EMBL/GenBank/DDBJ whole genome shotgun (WGS) entry which is preliminary data.</text>
</comment>
<dbReference type="OrthoDB" id="7877072at2"/>